<dbReference type="Gene3D" id="3.40.190.10">
    <property type="entry name" value="Periplasmic binding protein-like II"/>
    <property type="match status" value="1"/>
</dbReference>
<dbReference type="PANTHER" id="PTHR43649:SF12">
    <property type="entry name" value="DIACETYLCHITOBIOSE BINDING PROTEIN DASA"/>
    <property type="match status" value="1"/>
</dbReference>
<protein>
    <submittedName>
        <fullName evidence="2">Extracellular solute-binding protein</fullName>
    </submittedName>
</protein>
<dbReference type="OrthoDB" id="2509690at2"/>
<organism evidence="2 3">
    <name type="scientific">Jiangella aurantiaca</name>
    <dbReference type="NCBI Taxonomy" id="2530373"/>
    <lineage>
        <taxon>Bacteria</taxon>
        <taxon>Bacillati</taxon>
        <taxon>Actinomycetota</taxon>
        <taxon>Actinomycetes</taxon>
        <taxon>Jiangellales</taxon>
        <taxon>Jiangellaceae</taxon>
        <taxon>Jiangella</taxon>
    </lineage>
</organism>
<sequence length="570" mass="61190">MRMRKRASWTSHVRPSAGSLGSRSRRRARTSGRTASTGSPTLRRTSAQTVWPWPRTASWPPRAWALPGWRLWTALGVRGVLVRGRLSAFESKCFDKCLDATPMTVTDWRGRLRRRSPPMRMPCQPPRRPRTSRSALVIAGTVGLALVACAPGGDVPAAESAGPVSTELSGEPVELTMVVESTAPVWKALAEEFERQHPQVTVEVRQDEMQVLVQNAPRLLAGDDPPDLIHLSPEPDLVRDGLLTDLDDYAAAYGWDELPASHLDPMRIDADAGRAGTGSLYGIGLLFGVHGIYYNEELAARIGMTAPPETLAEFEGLLADAAEAGIQPIVQANVGGIAMFPLQTLLNQHMDQDELADWIYNAPDATIQTDGAVEAAAQLQDWANQGYLSPDANAVDYTTMLGRFTAGEALFLVLGDWEAANLDGAMGTNVGFFAAPPLEEGGRHVAVAGPAAFVVAANSDHPDEAAYFLDWAQTDPAARQLIVDIAGSFPGGSPDLSAPRIDPDSVLVDTQRAFEAISAYDGAVPVLSDATPGMFVSTLGPELQLLLAGRSTPEQFIARIQAGYEEDLGR</sequence>
<dbReference type="InterPro" id="IPR006059">
    <property type="entry name" value="SBP"/>
</dbReference>
<dbReference type="Proteomes" id="UP000295217">
    <property type="component" value="Unassembled WGS sequence"/>
</dbReference>
<dbReference type="EMBL" id="SMLB01000066">
    <property type="protein sequence ID" value="TDD64538.1"/>
    <property type="molecule type" value="Genomic_DNA"/>
</dbReference>
<name>A0A4R4ZYP8_9ACTN</name>
<feature type="region of interest" description="Disordered" evidence="1">
    <location>
        <begin position="1"/>
        <end position="48"/>
    </location>
</feature>
<comment type="caution">
    <text evidence="2">The sequence shown here is derived from an EMBL/GenBank/DDBJ whole genome shotgun (WGS) entry which is preliminary data.</text>
</comment>
<dbReference type="InterPro" id="IPR050490">
    <property type="entry name" value="Bact_solute-bd_prot1"/>
</dbReference>
<accession>A0A4R4ZYP8</accession>
<dbReference type="AlphaFoldDB" id="A0A4R4ZYP8"/>
<dbReference type="Pfam" id="PF01547">
    <property type="entry name" value="SBP_bac_1"/>
    <property type="match status" value="1"/>
</dbReference>
<keyword evidence="3" id="KW-1185">Reference proteome</keyword>
<gene>
    <name evidence="2" type="ORF">E1262_27790</name>
</gene>
<evidence type="ECO:0000313" key="2">
    <source>
        <dbReference type="EMBL" id="TDD64538.1"/>
    </source>
</evidence>
<dbReference type="PANTHER" id="PTHR43649">
    <property type="entry name" value="ARABINOSE-BINDING PROTEIN-RELATED"/>
    <property type="match status" value="1"/>
</dbReference>
<feature type="compositionally biased region" description="Low complexity" evidence="1">
    <location>
        <begin position="31"/>
        <end position="41"/>
    </location>
</feature>
<reference evidence="2 3" key="1">
    <citation type="submission" date="2019-02" db="EMBL/GenBank/DDBJ databases">
        <title>Draft genome sequences of novel Actinobacteria.</title>
        <authorList>
            <person name="Sahin N."/>
            <person name="Ay H."/>
            <person name="Saygin H."/>
        </authorList>
    </citation>
    <scope>NUCLEOTIDE SEQUENCE [LARGE SCALE GENOMIC DNA]</scope>
    <source>
        <strain evidence="2 3">8K307</strain>
    </source>
</reference>
<proteinExistence type="predicted"/>
<dbReference type="SUPFAM" id="SSF53850">
    <property type="entry name" value="Periplasmic binding protein-like II"/>
    <property type="match status" value="1"/>
</dbReference>
<evidence type="ECO:0000256" key="1">
    <source>
        <dbReference type="SAM" id="MobiDB-lite"/>
    </source>
</evidence>
<evidence type="ECO:0000313" key="3">
    <source>
        <dbReference type="Proteomes" id="UP000295217"/>
    </source>
</evidence>